<sequence length="58" mass="5947">MRTRNAIAMVAAVLSVAASFVVANAPLPDEGPAEAEGFTRVVVLTDDGWECPDEAAGS</sequence>
<gene>
    <name evidence="2" type="ORF">ACFO0C_35985</name>
</gene>
<dbReference type="RefSeq" id="WP_378071240.1">
    <property type="nucleotide sequence ID" value="NZ_JBHSBL010000024.1"/>
</dbReference>
<organism evidence="2 3">
    <name type="scientific">Actinoplanes subglobosus</name>
    <dbReference type="NCBI Taxonomy" id="1547892"/>
    <lineage>
        <taxon>Bacteria</taxon>
        <taxon>Bacillati</taxon>
        <taxon>Actinomycetota</taxon>
        <taxon>Actinomycetes</taxon>
        <taxon>Micromonosporales</taxon>
        <taxon>Micromonosporaceae</taxon>
        <taxon>Actinoplanes</taxon>
    </lineage>
</organism>
<evidence type="ECO:0000313" key="3">
    <source>
        <dbReference type="Proteomes" id="UP001595867"/>
    </source>
</evidence>
<dbReference type="Proteomes" id="UP001595867">
    <property type="component" value="Unassembled WGS sequence"/>
</dbReference>
<dbReference type="EMBL" id="JBHSBL010000024">
    <property type="protein sequence ID" value="MFC4070360.1"/>
    <property type="molecule type" value="Genomic_DNA"/>
</dbReference>
<evidence type="ECO:0008006" key="4">
    <source>
        <dbReference type="Google" id="ProtNLM"/>
    </source>
</evidence>
<feature type="chain" id="PRO_5045927222" description="Secreted protein" evidence="1">
    <location>
        <begin position="24"/>
        <end position="58"/>
    </location>
</feature>
<evidence type="ECO:0000313" key="2">
    <source>
        <dbReference type="EMBL" id="MFC4070360.1"/>
    </source>
</evidence>
<keyword evidence="1" id="KW-0732">Signal</keyword>
<feature type="signal peptide" evidence="1">
    <location>
        <begin position="1"/>
        <end position="23"/>
    </location>
</feature>
<keyword evidence="3" id="KW-1185">Reference proteome</keyword>
<evidence type="ECO:0000256" key="1">
    <source>
        <dbReference type="SAM" id="SignalP"/>
    </source>
</evidence>
<name>A0ABV8J5S8_9ACTN</name>
<protein>
    <recommendedName>
        <fullName evidence="4">Secreted protein</fullName>
    </recommendedName>
</protein>
<reference evidence="3" key="1">
    <citation type="journal article" date="2019" name="Int. J. Syst. Evol. Microbiol.">
        <title>The Global Catalogue of Microorganisms (GCM) 10K type strain sequencing project: providing services to taxonomists for standard genome sequencing and annotation.</title>
        <authorList>
            <consortium name="The Broad Institute Genomics Platform"/>
            <consortium name="The Broad Institute Genome Sequencing Center for Infectious Disease"/>
            <person name="Wu L."/>
            <person name="Ma J."/>
        </authorList>
    </citation>
    <scope>NUCLEOTIDE SEQUENCE [LARGE SCALE GENOMIC DNA]</scope>
    <source>
        <strain evidence="3">TBRC 5832</strain>
    </source>
</reference>
<accession>A0ABV8J5S8</accession>
<proteinExistence type="predicted"/>
<comment type="caution">
    <text evidence="2">The sequence shown here is derived from an EMBL/GenBank/DDBJ whole genome shotgun (WGS) entry which is preliminary data.</text>
</comment>